<comment type="subcellular location">
    <subcellularLocation>
        <location evidence="1">Membrane</location>
        <topology evidence="1">Multi-pass membrane protein</topology>
    </subcellularLocation>
</comment>
<dbReference type="PANTHER" id="PTHR43791:SF22">
    <property type="entry name" value="TRANSPORTER, PUTATIVE (AFU_ORTHOLOGUE AFUA_6G11320)-RELATED"/>
    <property type="match status" value="1"/>
</dbReference>
<gene>
    <name evidence="8" type="ORF">N0V93_007727</name>
</gene>
<dbReference type="InterPro" id="IPR011701">
    <property type="entry name" value="MFS"/>
</dbReference>
<dbReference type="EMBL" id="JAPEVB010000005">
    <property type="protein sequence ID" value="KAJ4387138.1"/>
    <property type="molecule type" value="Genomic_DNA"/>
</dbReference>
<dbReference type="InterPro" id="IPR036259">
    <property type="entry name" value="MFS_trans_sf"/>
</dbReference>
<name>A0A9W9CU25_9PEZI</name>
<feature type="transmembrane region" description="Helical" evidence="7">
    <location>
        <begin position="280"/>
        <end position="300"/>
    </location>
</feature>
<dbReference type="AlphaFoldDB" id="A0A9W9CU25"/>
<sequence>MAEANVEYQHDKDRDNKDVSPGSVSDNENVGAVDVNEKALLRKIDWRLLPAVGILYLLSFLDRSNVANARIEGLATDLGMTGNQYLTGLTLYFIGYVLFENLAGFFVARFFLGVAESGLFPGVVYYFSMWYKRRERQFRISLFFSAAALAGSFGGILAYGISFMRGIVWDNGWRWIFILEGLATILVAAGAYFFVYNYPDTAGFLTETERAVIHARLSADSDCTHDERFTWANVMRAIKDPKCWLYGFAFHTMSLPLYTFSLFVPSIIQSLGYTAANAQLLTIPPYAFAFATTLTVAALSERTNKRAPFIAGSAAFGAIGYIILLANTDPKARPGVSYLGTFFAAGGIYPATALALSWPAINVSGQTKRAVANAMQISIGNCGAVLGTQLYRANDGPRYIVGHSFALGYLLANVLVSGALYFILKRENTKRDGIAAEVKEVGDLKDWGGDDDPRWRFQY</sequence>
<proteinExistence type="predicted"/>
<evidence type="ECO:0008006" key="10">
    <source>
        <dbReference type="Google" id="ProtNLM"/>
    </source>
</evidence>
<feature type="compositionally biased region" description="Basic and acidic residues" evidence="6">
    <location>
        <begin position="8"/>
        <end position="18"/>
    </location>
</feature>
<feature type="transmembrane region" description="Helical" evidence="7">
    <location>
        <begin position="338"/>
        <end position="358"/>
    </location>
</feature>
<feature type="transmembrane region" description="Helical" evidence="7">
    <location>
        <begin position="173"/>
        <end position="195"/>
    </location>
</feature>
<keyword evidence="3 7" id="KW-0812">Transmembrane</keyword>
<feature type="transmembrane region" description="Helical" evidence="7">
    <location>
        <begin position="403"/>
        <end position="424"/>
    </location>
</feature>
<evidence type="ECO:0000256" key="7">
    <source>
        <dbReference type="SAM" id="Phobius"/>
    </source>
</evidence>
<keyword evidence="5 7" id="KW-0472">Membrane</keyword>
<evidence type="ECO:0000313" key="9">
    <source>
        <dbReference type="Proteomes" id="UP001140453"/>
    </source>
</evidence>
<dbReference type="Gene3D" id="1.20.1250.20">
    <property type="entry name" value="MFS general substrate transporter like domains"/>
    <property type="match status" value="3"/>
</dbReference>
<reference evidence="8" key="1">
    <citation type="submission" date="2022-10" db="EMBL/GenBank/DDBJ databases">
        <title>Tapping the CABI collections for fungal endophytes: first genome assemblies for Collariella, Neodidymelliopsis, Ascochyta clinopodiicola, Didymella pomorum, Didymosphaeria variabile, Neocosmospora piperis and Neocucurbitaria cava.</title>
        <authorList>
            <person name="Hill R."/>
        </authorList>
    </citation>
    <scope>NUCLEOTIDE SEQUENCE</scope>
    <source>
        <strain evidence="8">IMI 355082</strain>
    </source>
</reference>
<accession>A0A9W9CU25</accession>
<dbReference type="PANTHER" id="PTHR43791">
    <property type="entry name" value="PERMEASE-RELATED"/>
    <property type="match status" value="1"/>
</dbReference>
<evidence type="ECO:0000256" key="2">
    <source>
        <dbReference type="ARBA" id="ARBA00022448"/>
    </source>
</evidence>
<feature type="transmembrane region" description="Helical" evidence="7">
    <location>
        <begin position="105"/>
        <end position="128"/>
    </location>
</feature>
<dbReference type="GO" id="GO:0016020">
    <property type="term" value="C:membrane"/>
    <property type="evidence" value="ECO:0007669"/>
    <property type="project" value="UniProtKB-SubCell"/>
</dbReference>
<feature type="transmembrane region" description="Helical" evidence="7">
    <location>
        <begin position="307"/>
        <end position="326"/>
    </location>
</feature>
<protein>
    <recommendedName>
        <fullName evidence="10">Major facilitator superfamily (MFS) profile domain-containing protein</fullName>
    </recommendedName>
</protein>
<feature type="transmembrane region" description="Helical" evidence="7">
    <location>
        <begin position="243"/>
        <end position="268"/>
    </location>
</feature>
<dbReference type="OrthoDB" id="2962993at2759"/>
<evidence type="ECO:0000313" key="8">
    <source>
        <dbReference type="EMBL" id="KAJ4387138.1"/>
    </source>
</evidence>
<evidence type="ECO:0000256" key="1">
    <source>
        <dbReference type="ARBA" id="ARBA00004141"/>
    </source>
</evidence>
<evidence type="ECO:0000256" key="5">
    <source>
        <dbReference type="ARBA" id="ARBA00023136"/>
    </source>
</evidence>
<keyword evidence="2" id="KW-0813">Transport</keyword>
<dbReference type="Pfam" id="PF07690">
    <property type="entry name" value="MFS_1"/>
    <property type="match status" value="1"/>
</dbReference>
<keyword evidence="4 7" id="KW-1133">Transmembrane helix</keyword>
<comment type="caution">
    <text evidence="8">The sequence shown here is derived from an EMBL/GenBank/DDBJ whole genome shotgun (WGS) entry which is preliminary data.</text>
</comment>
<organism evidence="8 9">
    <name type="scientific">Gnomoniopsis smithogilvyi</name>
    <dbReference type="NCBI Taxonomy" id="1191159"/>
    <lineage>
        <taxon>Eukaryota</taxon>
        <taxon>Fungi</taxon>
        <taxon>Dikarya</taxon>
        <taxon>Ascomycota</taxon>
        <taxon>Pezizomycotina</taxon>
        <taxon>Sordariomycetes</taxon>
        <taxon>Sordariomycetidae</taxon>
        <taxon>Diaporthales</taxon>
        <taxon>Gnomoniaceae</taxon>
        <taxon>Gnomoniopsis</taxon>
    </lineage>
</organism>
<evidence type="ECO:0000256" key="4">
    <source>
        <dbReference type="ARBA" id="ARBA00022989"/>
    </source>
</evidence>
<dbReference type="FunFam" id="1.20.1250.20:FF:000068">
    <property type="entry name" value="MFS general substrate transporter"/>
    <property type="match status" value="1"/>
</dbReference>
<feature type="transmembrane region" description="Helical" evidence="7">
    <location>
        <begin position="82"/>
        <end position="99"/>
    </location>
</feature>
<feature type="region of interest" description="Disordered" evidence="6">
    <location>
        <begin position="1"/>
        <end position="29"/>
    </location>
</feature>
<keyword evidence="9" id="KW-1185">Reference proteome</keyword>
<evidence type="ECO:0000256" key="6">
    <source>
        <dbReference type="SAM" id="MobiDB-lite"/>
    </source>
</evidence>
<dbReference type="GO" id="GO:0022857">
    <property type="term" value="F:transmembrane transporter activity"/>
    <property type="evidence" value="ECO:0007669"/>
    <property type="project" value="InterPro"/>
</dbReference>
<dbReference type="Proteomes" id="UP001140453">
    <property type="component" value="Unassembled WGS sequence"/>
</dbReference>
<feature type="transmembrane region" description="Helical" evidence="7">
    <location>
        <begin position="370"/>
        <end position="391"/>
    </location>
</feature>
<evidence type="ECO:0000256" key="3">
    <source>
        <dbReference type="ARBA" id="ARBA00022692"/>
    </source>
</evidence>
<feature type="transmembrane region" description="Helical" evidence="7">
    <location>
        <begin position="140"/>
        <end position="161"/>
    </location>
</feature>
<dbReference type="SUPFAM" id="SSF103473">
    <property type="entry name" value="MFS general substrate transporter"/>
    <property type="match status" value="1"/>
</dbReference>